<gene>
    <name evidence="1" type="ORF">BBD42_14340</name>
</gene>
<dbReference type="PANTHER" id="PTHR32305">
    <property type="match status" value="1"/>
</dbReference>
<proteinExistence type="predicted"/>
<evidence type="ECO:0000313" key="1">
    <source>
        <dbReference type="EMBL" id="ANY67521.1"/>
    </source>
</evidence>
<dbReference type="NCBIfam" id="TIGR01643">
    <property type="entry name" value="YD_repeat_2x"/>
    <property type="match status" value="2"/>
</dbReference>
<name>A0A1B2DIJ3_9BACL</name>
<dbReference type="Pfam" id="PF05593">
    <property type="entry name" value="RHS_repeat"/>
    <property type="match status" value="2"/>
</dbReference>
<organism evidence="1">
    <name type="scientific">Paenibacillus sp. BIHB 4019</name>
    <dbReference type="NCBI Taxonomy" id="1870819"/>
    <lineage>
        <taxon>Bacteria</taxon>
        <taxon>Bacillati</taxon>
        <taxon>Bacillota</taxon>
        <taxon>Bacilli</taxon>
        <taxon>Bacillales</taxon>
        <taxon>Paenibacillaceae</taxon>
        <taxon>Paenibacillus</taxon>
    </lineage>
</organism>
<dbReference type="PANTHER" id="PTHR32305:SF15">
    <property type="entry name" value="PROTEIN RHSA-RELATED"/>
    <property type="match status" value="1"/>
</dbReference>
<dbReference type="Gene3D" id="2.180.10.10">
    <property type="entry name" value="RHS repeat-associated core"/>
    <property type="match status" value="1"/>
</dbReference>
<accession>A0A1B2DIJ3</accession>
<dbReference type="InterPro" id="IPR050708">
    <property type="entry name" value="T6SS_VgrG/RHS"/>
</dbReference>
<dbReference type="EMBL" id="CP016808">
    <property type="protein sequence ID" value="ANY67521.1"/>
    <property type="molecule type" value="Genomic_DNA"/>
</dbReference>
<protein>
    <submittedName>
        <fullName evidence="1">Uncharacterized protein</fullName>
    </submittedName>
</protein>
<dbReference type="RefSeq" id="WP_099518714.1">
    <property type="nucleotide sequence ID" value="NZ_CP016808.1"/>
</dbReference>
<reference evidence="1" key="1">
    <citation type="submission" date="2016-08" db="EMBL/GenBank/DDBJ databases">
        <title>Complete Genome Seqeunce of Paenibacillus sp. BIHB 4019 from tea rhizoplane.</title>
        <authorList>
            <person name="Thakur R."/>
            <person name="Swarnkar M.K."/>
            <person name="Gulati A."/>
        </authorList>
    </citation>
    <scope>NUCLEOTIDE SEQUENCE [LARGE SCALE GENOMIC DNA]</scope>
    <source>
        <strain evidence="1">BIHB4019</strain>
    </source>
</reference>
<dbReference type="InterPro" id="IPR006530">
    <property type="entry name" value="YD"/>
</dbReference>
<dbReference type="InterPro" id="IPR031325">
    <property type="entry name" value="RHS_repeat"/>
</dbReference>
<sequence length="122" mass="13721">MDKLEQVQKLKKVMKLPCVKQALDVAGDMAMNYVPETGGTILREYDANDNLVKIIDPLKRVYAFGYDAFDRKMLETLPSGAATAYVYNANGLLEREKDALGQVIAYRYDAEERLVARRADAV</sequence>
<dbReference type="AlphaFoldDB" id="A0A1B2DIJ3"/>